<accession>A0AAW1JYR1</accession>
<feature type="compositionally biased region" description="Polar residues" evidence="1">
    <location>
        <begin position="9"/>
        <end position="29"/>
    </location>
</feature>
<evidence type="ECO:0000313" key="3">
    <source>
        <dbReference type="Proteomes" id="UP001458880"/>
    </source>
</evidence>
<evidence type="ECO:0000256" key="1">
    <source>
        <dbReference type="SAM" id="MobiDB-lite"/>
    </source>
</evidence>
<dbReference type="AlphaFoldDB" id="A0AAW1JYR1"/>
<dbReference type="CDD" id="cd15517">
    <property type="entry name" value="PHD_TCF19_like"/>
    <property type="match status" value="2"/>
</dbReference>
<dbReference type="EMBL" id="JASPKY010000299">
    <property type="protein sequence ID" value="KAK9710002.1"/>
    <property type="molecule type" value="Genomic_DNA"/>
</dbReference>
<keyword evidence="3" id="KW-1185">Reference proteome</keyword>
<feature type="region of interest" description="Disordered" evidence="1">
    <location>
        <begin position="435"/>
        <end position="489"/>
    </location>
</feature>
<name>A0AAW1JYR1_POPJA</name>
<dbReference type="SUPFAM" id="SSF57903">
    <property type="entry name" value="FYVE/PHD zinc finger"/>
    <property type="match status" value="1"/>
</dbReference>
<evidence type="ECO:0000313" key="2">
    <source>
        <dbReference type="EMBL" id="KAK9710002.1"/>
    </source>
</evidence>
<dbReference type="InterPro" id="IPR011011">
    <property type="entry name" value="Znf_FYVE_PHD"/>
</dbReference>
<feature type="compositionally biased region" description="Polar residues" evidence="1">
    <location>
        <begin position="541"/>
        <end position="552"/>
    </location>
</feature>
<sequence length="610" mass="68667">MIDDRPNEPTATAMSTATFGENQPTSIQVPIQLISPLPGCSSSTNGATKGARPKQHSEILTSTPMKERIEERKKNKEKKNEKEGVEKKTTKTTTKTPAQFKLKKVQKALFKSDTDSSLNEDNVCEDELEAEVGLSLGGVGKDVCFYCEDDGKDNELWYRCTSCGLWAHTLCSGWDTPEVSEEIPTKLIYPSLRRGQIESNGNVRNEAGVSLDRVYVSEIFGRLRKLNPADGALWRLNKYLRRERQRINTIQDEDGTIVTHDREIAGKIAEAFESYHRTADTTPQNQSRVQDEINSFLLQNPADSEQSYKYLAKPRQNKIAQQYVQLLDNTSLPEDLKFTYQFLIVLHLLPPKGRQRVAEKHWKYSTLESMNSIFVHAKGKSATVENWMSGFRATGIAPFNPAIIPDYAYTTGIAPFNPAIIPDYAYINIQMEQEARPGSNSTAENPSPPSTPHRFPTIATTNNRNISPLPGYSHDPDTATVEIDPTLDPTPGKLLENVISPIPKTNAKAVVKTREYKEKNRSPVQKKTVVKQKKRLESSDSDNGSLVLQESDTSAEEWDENECVGRGENYFETTKNDEWIKCVNCSRWFHNGCSKFEIFCDLCGKLQKKP</sequence>
<dbReference type="Proteomes" id="UP001458880">
    <property type="component" value="Unassembled WGS sequence"/>
</dbReference>
<gene>
    <name evidence="2" type="ORF">QE152_g26263</name>
</gene>
<proteinExistence type="predicted"/>
<comment type="caution">
    <text evidence="2">The sequence shown here is derived from an EMBL/GenBank/DDBJ whole genome shotgun (WGS) entry which is preliminary data.</text>
</comment>
<feature type="region of interest" description="Disordered" evidence="1">
    <location>
        <begin position="513"/>
        <end position="554"/>
    </location>
</feature>
<feature type="region of interest" description="Disordered" evidence="1">
    <location>
        <begin position="1"/>
        <end position="94"/>
    </location>
</feature>
<feature type="compositionally biased region" description="Basic and acidic residues" evidence="1">
    <location>
        <begin position="65"/>
        <end position="89"/>
    </location>
</feature>
<reference evidence="2 3" key="1">
    <citation type="journal article" date="2024" name="BMC Genomics">
        <title>De novo assembly and annotation of Popillia japonica's genome with initial clues to its potential as an invasive pest.</title>
        <authorList>
            <person name="Cucini C."/>
            <person name="Boschi S."/>
            <person name="Funari R."/>
            <person name="Cardaioli E."/>
            <person name="Iannotti N."/>
            <person name="Marturano G."/>
            <person name="Paoli F."/>
            <person name="Bruttini M."/>
            <person name="Carapelli A."/>
            <person name="Frati F."/>
            <person name="Nardi F."/>
        </authorList>
    </citation>
    <scope>NUCLEOTIDE SEQUENCE [LARGE SCALE GENOMIC DNA]</scope>
    <source>
        <strain evidence="2">DMR45628</strain>
    </source>
</reference>
<organism evidence="2 3">
    <name type="scientific">Popillia japonica</name>
    <name type="common">Japanese beetle</name>
    <dbReference type="NCBI Taxonomy" id="7064"/>
    <lineage>
        <taxon>Eukaryota</taxon>
        <taxon>Metazoa</taxon>
        <taxon>Ecdysozoa</taxon>
        <taxon>Arthropoda</taxon>
        <taxon>Hexapoda</taxon>
        <taxon>Insecta</taxon>
        <taxon>Pterygota</taxon>
        <taxon>Neoptera</taxon>
        <taxon>Endopterygota</taxon>
        <taxon>Coleoptera</taxon>
        <taxon>Polyphaga</taxon>
        <taxon>Scarabaeiformia</taxon>
        <taxon>Scarabaeidae</taxon>
        <taxon>Rutelinae</taxon>
        <taxon>Popillia</taxon>
    </lineage>
</organism>
<protein>
    <submittedName>
        <fullName evidence="2">Uncharacterized protein</fullName>
    </submittedName>
</protein>